<dbReference type="Proteomes" id="UP001501175">
    <property type="component" value="Unassembled WGS sequence"/>
</dbReference>
<keyword evidence="1" id="KW-1133">Transmembrane helix</keyword>
<protein>
    <recommendedName>
        <fullName evidence="4">Frag1/DRAM/Sfk1 family protein</fullName>
    </recommendedName>
</protein>
<evidence type="ECO:0000313" key="3">
    <source>
        <dbReference type="Proteomes" id="UP001501175"/>
    </source>
</evidence>
<dbReference type="EMBL" id="BAABHD010000005">
    <property type="protein sequence ID" value="GAA4447605.1"/>
    <property type="molecule type" value="Genomic_DNA"/>
</dbReference>
<dbReference type="RefSeq" id="WP_345240092.1">
    <property type="nucleotide sequence ID" value="NZ_BAABHD010000005.1"/>
</dbReference>
<evidence type="ECO:0008006" key="4">
    <source>
        <dbReference type="Google" id="ProtNLM"/>
    </source>
</evidence>
<keyword evidence="1" id="KW-0472">Membrane</keyword>
<keyword evidence="1" id="KW-0812">Transmembrane</keyword>
<proteinExistence type="predicted"/>
<feature type="transmembrane region" description="Helical" evidence="1">
    <location>
        <begin position="183"/>
        <end position="203"/>
    </location>
</feature>
<keyword evidence="3" id="KW-1185">Reference proteome</keyword>
<feature type="transmembrane region" description="Helical" evidence="1">
    <location>
        <begin position="148"/>
        <end position="171"/>
    </location>
</feature>
<gene>
    <name evidence="2" type="ORF">GCM10023189_04160</name>
</gene>
<feature type="transmembrane region" description="Helical" evidence="1">
    <location>
        <begin position="98"/>
        <end position="120"/>
    </location>
</feature>
<evidence type="ECO:0000256" key="1">
    <source>
        <dbReference type="SAM" id="Phobius"/>
    </source>
</evidence>
<evidence type="ECO:0000313" key="2">
    <source>
        <dbReference type="EMBL" id="GAA4447605.1"/>
    </source>
</evidence>
<comment type="caution">
    <text evidence="2">The sequence shown here is derived from an EMBL/GenBank/DDBJ whole genome shotgun (WGS) entry which is preliminary data.</text>
</comment>
<feature type="transmembrane region" description="Helical" evidence="1">
    <location>
        <begin position="70"/>
        <end position="91"/>
    </location>
</feature>
<reference evidence="3" key="1">
    <citation type="journal article" date="2019" name="Int. J. Syst. Evol. Microbiol.">
        <title>The Global Catalogue of Microorganisms (GCM) 10K type strain sequencing project: providing services to taxonomists for standard genome sequencing and annotation.</title>
        <authorList>
            <consortium name="The Broad Institute Genomics Platform"/>
            <consortium name="The Broad Institute Genome Sequencing Center for Infectious Disease"/>
            <person name="Wu L."/>
            <person name="Ma J."/>
        </authorList>
    </citation>
    <scope>NUCLEOTIDE SEQUENCE [LARGE SCALE GENOMIC DNA]</scope>
    <source>
        <strain evidence="3">JCM 17927</strain>
    </source>
</reference>
<feature type="transmembrane region" description="Helical" evidence="1">
    <location>
        <begin position="209"/>
        <end position="234"/>
    </location>
</feature>
<name>A0ABP8ME13_9BACT</name>
<accession>A0ABP8ME13</accession>
<sequence>MTHEQTTGTDQSFILNRFGYFIAILTTGLTALTFGIALMTPPLSGPFCTEGCYEYPYSDIASRFPRDYLWMYPAILLTLVYLIFMVCVYNYAPRDRKLFGQLGVAFSGIATLTLVADYFIQLSVIQPSLLNGETDGIALLTQYNPHGIFIALEELGYLLMSVSFLFIAFTYSRKDRLEQISRWVLLAGFWLTVLSLALISVTLGIHREYIFELAVISIDWLVLLTIGVLQSILFKKALRKQALTGERDLAPV</sequence>
<feature type="transmembrane region" description="Helical" evidence="1">
    <location>
        <begin position="20"/>
        <end position="39"/>
    </location>
</feature>
<organism evidence="2 3">
    <name type="scientific">Nibrella saemangeumensis</name>
    <dbReference type="NCBI Taxonomy" id="1084526"/>
    <lineage>
        <taxon>Bacteria</taxon>
        <taxon>Pseudomonadati</taxon>
        <taxon>Bacteroidota</taxon>
        <taxon>Cytophagia</taxon>
        <taxon>Cytophagales</taxon>
        <taxon>Spirosomataceae</taxon>
        <taxon>Nibrella</taxon>
    </lineage>
</organism>